<evidence type="ECO:0000256" key="1">
    <source>
        <dbReference type="ARBA" id="ARBA00001286"/>
    </source>
</evidence>
<dbReference type="CDD" id="cd06445">
    <property type="entry name" value="ATase"/>
    <property type="match status" value="1"/>
</dbReference>
<evidence type="ECO:0000256" key="4">
    <source>
        <dbReference type="ARBA" id="ARBA00022603"/>
    </source>
</evidence>
<dbReference type="Pfam" id="PF02870">
    <property type="entry name" value="Methyltransf_1N"/>
    <property type="match status" value="1"/>
</dbReference>
<dbReference type="Proteomes" id="UP000070427">
    <property type="component" value="Unassembled WGS sequence"/>
</dbReference>
<dbReference type="PATRIC" id="fig|520764.3.peg.2557"/>
<dbReference type="GO" id="GO:0005737">
    <property type="term" value="C:cytoplasm"/>
    <property type="evidence" value="ECO:0007669"/>
    <property type="project" value="UniProtKB-SubCell"/>
</dbReference>
<dbReference type="NCBIfam" id="TIGR00589">
    <property type="entry name" value="ogt"/>
    <property type="match status" value="1"/>
</dbReference>
<feature type="domain" description="Methylguanine DNA methyltransferase ribonuclease-like" evidence="11">
    <location>
        <begin position="3"/>
        <end position="86"/>
    </location>
</feature>
<comment type="catalytic activity">
    <reaction evidence="8 9">
        <text>a 6-O-methyl-2'-deoxyguanosine in DNA + L-cysteinyl-[protein] = S-methyl-L-cysteinyl-[protein] + a 2'-deoxyguanosine in DNA</text>
        <dbReference type="Rhea" id="RHEA:24000"/>
        <dbReference type="Rhea" id="RHEA-COMP:10131"/>
        <dbReference type="Rhea" id="RHEA-COMP:10132"/>
        <dbReference type="Rhea" id="RHEA-COMP:11367"/>
        <dbReference type="Rhea" id="RHEA-COMP:11368"/>
        <dbReference type="ChEBI" id="CHEBI:29950"/>
        <dbReference type="ChEBI" id="CHEBI:82612"/>
        <dbReference type="ChEBI" id="CHEBI:85445"/>
        <dbReference type="ChEBI" id="CHEBI:85448"/>
        <dbReference type="EC" id="2.1.1.63"/>
    </reaction>
</comment>
<dbReference type="InterPro" id="IPR036217">
    <property type="entry name" value="MethylDNA_cys_MeTrfase_DNAb"/>
</dbReference>
<evidence type="ECO:0000256" key="6">
    <source>
        <dbReference type="ARBA" id="ARBA00022763"/>
    </source>
</evidence>
<dbReference type="RefSeq" id="WP_066355460.1">
    <property type="nucleotide sequence ID" value="NZ_LOED01000054.1"/>
</dbReference>
<dbReference type="InParanoid" id="A0A140L126"/>
<comment type="caution">
    <text evidence="12">The sequence shown here is derived from an EMBL/GenBank/DDBJ whole genome shotgun (WGS) entry which is preliminary data.</text>
</comment>
<evidence type="ECO:0000256" key="7">
    <source>
        <dbReference type="ARBA" id="ARBA00023204"/>
    </source>
</evidence>
<gene>
    <name evidence="12" type="primary">ogt</name>
    <name evidence="12" type="ORF">AN618_23690</name>
</gene>
<comment type="miscellaneous">
    <text evidence="9">This enzyme catalyzes only one turnover and therefore is not strictly catalytic. According to one definition, an enzyme is a biocatalyst that acts repeatedly and over many reaction cycles.</text>
</comment>
<evidence type="ECO:0000259" key="10">
    <source>
        <dbReference type="Pfam" id="PF01035"/>
    </source>
</evidence>
<dbReference type="GO" id="GO:0032259">
    <property type="term" value="P:methylation"/>
    <property type="evidence" value="ECO:0007669"/>
    <property type="project" value="UniProtKB-KW"/>
</dbReference>
<reference evidence="12 13" key="1">
    <citation type="submission" date="2015-12" db="EMBL/GenBank/DDBJ databases">
        <title>Draft genome sequnece of Fervidicola ferrireducens strain Y170.</title>
        <authorList>
            <person name="Patel B.K."/>
        </authorList>
    </citation>
    <scope>NUCLEOTIDE SEQUENCE [LARGE SCALE GENOMIC DNA]</scope>
    <source>
        <strain evidence="12 13">Y170</strain>
    </source>
</reference>
<dbReference type="Gene3D" id="1.10.10.10">
    <property type="entry name" value="Winged helix-like DNA-binding domain superfamily/Winged helix DNA-binding domain"/>
    <property type="match status" value="1"/>
</dbReference>
<comment type="subcellular location">
    <subcellularLocation>
        <location evidence="9">Cytoplasm</location>
    </subcellularLocation>
</comment>
<dbReference type="InterPro" id="IPR001497">
    <property type="entry name" value="MethylDNA_cys_MeTrfase_AS"/>
</dbReference>
<keyword evidence="6 9" id="KW-0227">DNA damage</keyword>
<evidence type="ECO:0000256" key="8">
    <source>
        <dbReference type="ARBA" id="ARBA00049348"/>
    </source>
</evidence>
<evidence type="ECO:0000313" key="12">
    <source>
        <dbReference type="EMBL" id="KXG74251.1"/>
    </source>
</evidence>
<dbReference type="InterPro" id="IPR014048">
    <property type="entry name" value="MethylDNA_cys_MeTrfase_DNA-bd"/>
</dbReference>
<dbReference type="PANTHER" id="PTHR10815:SF13">
    <property type="entry name" value="METHYLATED-DNA--PROTEIN-CYSTEINE METHYLTRANSFERASE"/>
    <property type="match status" value="1"/>
</dbReference>
<keyword evidence="13" id="KW-1185">Reference proteome</keyword>
<proteinExistence type="inferred from homology"/>
<dbReference type="InterPro" id="IPR008332">
    <property type="entry name" value="MethylG_MeTrfase_N"/>
</dbReference>
<dbReference type="PROSITE" id="PS00374">
    <property type="entry name" value="MGMT"/>
    <property type="match status" value="1"/>
</dbReference>
<dbReference type="Pfam" id="PF01035">
    <property type="entry name" value="DNA_binding_1"/>
    <property type="match status" value="1"/>
</dbReference>
<dbReference type="AlphaFoldDB" id="A0A140L126"/>
<evidence type="ECO:0000256" key="9">
    <source>
        <dbReference type="HAMAP-Rule" id="MF_00772"/>
    </source>
</evidence>
<dbReference type="EC" id="2.1.1.63" evidence="9"/>
<dbReference type="Gene3D" id="3.30.160.70">
    <property type="entry name" value="Methylated DNA-protein cysteine methyltransferase domain"/>
    <property type="match status" value="1"/>
</dbReference>
<evidence type="ECO:0000256" key="3">
    <source>
        <dbReference type="ARBA" id="ARBA00022490"/>
    </source>
</evidence>
<organism evidence="12 13">
    <name type="scientific">Fervidicola ferrireducens</name>
    <dbReference type="NCBI Taxonomy" id="520764"/>
    <lineage>
        <taxon>Bacteria</taxon>
        <taxon>Bacillati</taxon>
        <taxon>Bacillota</taxon>
        <taxon>Clostridia</taxon>
        <taxon>Thermosediminibacterales</taxon>
        <taxon>Thermosediminibacteraceae</taxon>
        <taxon>Fervidicola</taxon>
    </lineage>
</organism>
<dbReference type="SUPFAM" id="SSF53155">
    <property type="entry name" value="Methylated DNA-protein cysteine methyltransferase domain"/>
    <property type="match status" value="1"/>
</dbReference>
<keyword evidence="5 9" id="KW-0808">Transferase</keyword>
<keyword evidence="4 9" id="KW-0489">Methyltransferase</keyword>
<dbReference type="EMBL" id="LOED01000054">
    <property type="protein sequence ID" value="KXG74251.1"/>
    <property type="molecule type" value="Genomic_DNA"/>
</dbReference>
<name>A0A140L126_9FIRM</name>
<dbReference type="InterPro" id="IPR036631">
    <property type="entry name" value="MGMT_N_sf"/>
</dbReference>
<feature type="domain" description="Methylated-DNA-[protein]-cysteine S-methyltransferase DNA binding" evidence="10">
    <location>
        <begin position="91"/>
        <end position="170"/>
    </location>
</feature>
<dbReference type="SUPFAM" id="SSF46767">
    <property type="entry name" value="Methylated DNA-protein cysteine methyltransferase, C-terminal domain"/>
    <property type="match status" value="1"/>
</dbReference>
<protein>
    <recommendedName>
        <fullName evidence="9">Methylated-DNA--protein-cysteine methyltransferase</fullName>
        <ecNumber evidence="9">2.1.1.63</ecNumber>
    </recommendedName>
    <alternativeName>
        <fullName evidence="9">6-O-methylguanine-DNA methyltransferase</fullName>
        <shortName evidence="9">MGMT</shortName>
    </alternativeName>
    <alternativeName>
        <fullName evidence="9">O-6-methylguanine-DNA-alkyltransferase</fullName>
    </alternativeName>
</protein>
<comment type="similarity">
    <text evidence="2 9">Belongs to the MGMT family.</text>
</comment>
<dbReference type="GO" id="GO:0006307">
    <property type="term" value="P:DNA alkylation repair"/>
    <property type="evidence" value="ECO:0007669"/>
    <property type="project" value="UniProtKB-UniRule"/>
</dbReference>
<dbReference type="HAMAP" id="MF_00772">
    <property type="entry name" value="OGT"/>
    <property type="match status" value="1"/>
</dbReference>
<feature type="active site" description="Nucleophile; methyl group acceptor" evidence="9">
    <location>
        <position position="141"/>
    </location>
</feature>
<evidence type="ECO:0000313" key="13">
    <source>
        <dbReference type="Proteomes" id="UP000070427"/>
    </source>
</evidence>
<evidence type="ECO:0000256" key="5">
    <source>
        <dbReference type="ARBA" id="ARBA00022679"/>
    </source>
</evidence>
<dbReference type="FunFam" id="1.10.10.10:FF:000214">
    <property type="entry name" value="Methylated-DNA--protein-cysteine methyltransferase"/>
    <property type="match status" value="1"/>
</dbReference>
<sequence length="183" mass="20251">MIYFRRVATPLGIFLVASSEKGVCRVGLPGEDEGGFTEELERIYGKSYILDEDACSIKNPFNDKLREELMGYFEGGLREFTVPLDLRGTRFQRMVWREVLKIPYGRVKSYGQIAKALGKPGAARAVGMANNKNPLPILVPCHRVVGCDGSLVGYGGGLNLKKFLLKLEGVKFSGERCIIDEVS</sequence>
<dbReference type="FunCoup" id="A0A140L126">
    <property type="interactions" value="43"/>
</dbReference>
<evidence type="ECO:0000256" key="2">
    <source>
        <dbReference type="ARBA" id="ARBA00008711"/>
    </source>
</evidence>
<keyword evidence="7 9" id="KW-0234">DNA repair</keyword>
<comment type="catalytic activity">
    <reaction evidence="1 9">
        <text>a 4-O-methyl-thymidine in DNA + L-cysteinyl-[protein] = a thymidine in DNA + S-methyl-L-cysteinyl-[protein]</text>
        <dbReference type="Rhea" id="RHEA:53428"/>
        <dbReference type="Rhea" id="RHEA-COMP:10131"/>
        <dbReference type="Rhea" id="RHEA-COMP:10132"/>
        <dbReference type="Rhea" id="RHEA-COMP:13555"/>
        <dbReference type="Rhea" id="RHEA-COMP:13556"/>
        <dbReference type="ChEBI" id="CHEBI:29950"/>
        <dbReference type="ChEBI" id="CHEBI:82612"/>
        <dbReference type="ChEBI" id="CHEBI:137386"/>
        <dbReference type="ChEBI" id="CHEBI:137387"/>
        <dbReference type="EC" id="2.1.1.63"/>
    </reaction>
</comment>
<dbReference type="InterPro" id="IPR036388">
    <property type="entry name" value="WH-like_DNA-bd_sf"/>
</dbReference>
<keyword evidence="3 9" id="KW-0963">Cytoplasm</keyword>
<comment type="function">
    <text evidence="9">Involved in the cellular defense against the biological effects of O6-methylguanine (O6-MeG) and O4-methylthymine (O4-MeT) in DNA. Repairs the methylated nucleobase in DNA by stoichiometrically transferring the methyl group to a cysteine residue in the enzyme. This is a suicide reaction: the enzyme is irreversibly inactivated.</text>
</comment>
<evidence type="ECO:0000259" key="11">
    <source>
        <dbReference type="Pfam" id="PF02870"/>
    </source>
</evidence>
<dbReference type="PANTHER" id="PTHR10815">
    <property type="entry name" value="METHYLATED-DNA--PROTEIN-CYSTEINE METHYLTRANSFERASE"/>
    <property type="match status" value="1"/>
</dbReference>
<dbReference type="InterPro" id="IPR023546">
    <property type="entry name" value="MGMT"/>
</dbReference>
<dbReference type="GO" id="GO:0003908">
    <property type="term" value="F:methylated-DNA-[protein]-cysteine S-methyltransferase activity"/>
    <property type="evidence" value="ECO:0007669"/>
    <property type="project" value="UniProtKB-UniRule"/>
</dbReference>
<accession>A0A140L126</accession>
<dbReference type="STRING" id="520764.AN618_23690"/>